<organism evidence="5 6">
    <name type="scientific">Aspergillus wentii DTO 134E9</name>
    <dbReference type="NCBI Taxonomy" id="1073089"/>
    <lineage>
        <taxon>Eukaryota</taxon>
        <taxon>Fungi</taxon>
        <taxon>Dikarya</taxon>
        <taxon>Ascomycota</taxon>
        <taxon>Pezizomycotina</taxon>
        <taxon>Eurotiomycetes</taxon>
        <taxon>Eurotiomycetidae</taxon>
        <taxon>Eurotiales</taxon>
        <taxon>Aspergillaceae</taxon>
        <taxon>Aspergillus</taxon>
        <taxon>Aspergillus subgen. Cremei</taxon>
    </lineage>
</organism>
<keyword evidence="2 4" id="KW-0687">Ribonucleoprotein</keyword>
<dbReference type="RefSeq" id="XP_040695052.1">
    <property type="nucleotide sequence ID" value="XM_040832863.1"/>
</dbReference>
<dbReference type="InterPro" id="IPR007836">
    <property type="entry name" value="Ribosomal_eS32"/>
</dbReference>
<name>A0A1L9S2K5_ASPWE</name>
<evidence type="ECO:0000256" key="3">
    <source>
        <dbReference type="ARBA" id="ARBA00043969"/>
    </source>
</evidence>
<dbReference type="GeneID" id="63748711"/>
<dbReference type="Proteomes" id="UP000184383">
    <property type="component" value="Unassembled WGS sequence"/>
</dbReference>
<evidence type="ECO:0000256" key="2">
    <source>
        <dbReference type="ARBA" id="ARBA00023274"/>
    </source>
</evidence>
<comment type="similarity">
    <text evidence="3 4">Belongs to the eukaryotic ribosomal protein eS32 family.</text>
</comment>
<evidence type="ECO:0000256" key="1">
    <source>
        <dbReference type="ARBA" id="ARBA00022980"/>
    </source>
</evidence>
<dbReference type="GO" id="GO:0005840">
    <property type="term" value="C:ribosome"/>
    <property type="evidence" value="ECO:0007669"/>
    <property type="project" value="UniProtKB-KW"/>
</dbReference>
<keyword evidence="6" id="KW-1185">Reference proteome</keyword>
<reference evidence="6" key="1">
    <citation type="journal article" date="2017" name="Genome Biol.">
        <title>Comparative genomics reveals high biological diversity and specific adaptations in the industrially and medically important fungal genus Aspergillus.</title>
        <authorList>
            <person name="de Vries R.P."/>
            <person name="Riley R."/>
            <person name="Wiebenga A."/>
            <person name="Aguilar-Osorio G."/>
            <person name="Amillis S."/>
            <person name="Uchima C.A."/>
            <person name="Anderluh G."/>
            <person name="Asadollahi M."/>
            <person name="Askin M."/>
            <person name="Barry K."/>
            <person name="Battaglia E."/>
            <person name="Bayram O."/>
            <person name="Benocci T."/>
            <person name="Braus-Stromeyer S.A."/>
            <person name="Caldana C."/>
            <person name="Canovas D."/>
            <person name="Cerqueira G.C."/>
            <person name="Chen F."/>
            <person name="Chen W."/>
            <person name="Choi C."/>
            <person name="Clum A."/>
            <person name="Dos Santos R.A."/>
            <person name="Damasio A.R."/>
            <person name="Diallinas G."/>
            <person name="Emri T."/>
            <person name="Fekete E."/>
            <person name="Flipphi M."/>
            <person name="Freyberg S."/>
            <person name="Gallo A."/>
            <person name="Gournas C."/>
            <person name="Habgood R."/>
            <person name="Hainaut M."/>
            <person name="Harispe M.L."/>
            <person name="Henrissat B."/>
            <person name="Hilden K.S."/>
            <person name="Hope R."/>
            <person name="Hossain A."/>
            <person name="Karabika E."/>
            <person name="Karaffa L."/>
            <person name="Karanyi Z."/>
            <person name="Krasevec N."/>
            <person name="Kuo A."/>
            <person name="Kusch H."/>
            <person name="LaButti K."/>
            <person name="Lagendijk E.L."/>
            <person name="Lapidus A."/>
            <person name="Levasseur A."/>
            <person name="Lindquist E."/>
            <person name="Lipzen A."/>
            <person name="Logrieco A.F."/>
            <person name="MacCabe A."/>
            <person name="Maekelae M.R."/>
            <person name="Malavazi I."/>
            <person name="Melin P."/>
            <person name="Meyer V."/>
            <person name="Mielnichuk N."/>
            <person name="Miskei M."/>
            <person name="Molnar A.P."/>
            <person name="Mule G."/>
            <person name="Ngan C.Y."/>
            <person name="Orejas M."/>
            <person name="Orosz E."/>
            <person name="Ouedraogo J.P."/>
            <person name="Overkamp K.M."/>
            <person name="Park H.-S."/>
            <person name="Perrone G."/>
            <person name="Piumi F."/>
            <person name="Punt P.J."/>
            <person name="Ram A.F."/>
            <person name="Ramon A."/>
            <person name="Rauscher S."/>
            <person name="Record E."/>
            <person name="Riano-Pachon D.M."/>
            <person name="Robert V."/>
            <person name="Roehrig J."/>
            <person name="Ruller R."/>
            <person name="Salamov A."/>
            <person name="Salih N.S."/>
            <person name="Samson R.A."/>
            <person name="Sandor E."/>
            <person name="Sanguinetti M."/>
            <person name="Schuetze T."/>
            <person name="Sepcic K."/>
            <person name="Shelest E."/>
            <person name="Sherlock G."/>
            <person name="Sophianopoulou V."/>
            <person name="Squina F.M."/>
            <person name="Sun H."/>
            <person name="Susca A."/>
            <person name="Todd R.B."/>
            <person name="Tsang A."/>
            <person name="Unkles S.E."/>
            <person name="van de Wiele N."/>
            <person name="van Rossen-Uffink D."/>
            <person name="Oliveira J.V."/>
            <person name="Vesth T.C."/>
            <person name="Visser J."/>
            <person name="Yu J.-H."/>
            <person name="Zhou M."/>
            <person name="Andersen M.R."/>
            <person name="Archer D.B."/>
            <person name="Baker S.E."/>
            <person name="Benoit I."/>
            <person name="Brakhage A.A."/>
            <person name="Braus G.H."/>
            <person name="Fischer R."/>
            <person name="Frisvad J.C."/>
            <person name="Goldman G.H."/>
            <person name="Houbraken J."/>
            <person name="Oakley B."/>
            <person name="Pocsi I."/>
            <person name="Scazzocchio C."/>
            <person name="Seiboth B."/>
            <person name="vanKuyk P.A."/>
            <person name="Wortman J."/>
            <person name="Dyer P.S."/>
            <person name="Grigoriev I.V."/>
        </authorList>
    </citation>
    <scope>NUCLEOTIDE SEQUENCE [LARGE SCALE GENOMIC DNA]</scope>
    <source>
        <strain evidence="6">DTO 134E9</strain>
    </source>
</reference>
<accession>A0A1L9S2K5</accession>
<protein>
    <recommendedName>
        <fullName evidence="4">60S ribosomal protein L41</fullName>
    </recommendedName>
</protein>
<dbReference type="EMBL" id="KV878209">
    <property type="protein sequence ID" value="OJJ41376.1"/>
    <property type="molecule type" value="Genomic_DNA"/>
</dbReference>
<comment type="subunit">
    <text evidence="4">Component of the large ribosomal subunit.</text>
</comment>
<evidence type="ECO:0000313" key="5">
    <source>
        <dbReference type="EMBL" id="OJJ41376.1"/>
    </source>
</evidence>
<dbReference type="VEuPathDB" id="FungiDB:ASPWEDRAFT_265126"/>
<dbReference type="GO" id="GO:0006412">
    <property type="term" value="P:translation"/>
    <property type="evidence" value="ECO:0007669"/>
    <property type="project" value="InterPro"/>
</dbReference>
<evidence type="ECO:0000313" key="6">
    <source>
        <dbReference type="Proteomes" id="UP000184383"/>
    </source>
</evidence>
<dbReference type="Pfam" id="PF05162">
    <property type="entry name" value="Ribosomal_L41"/>
    <property type="match status" value="1"/>
</dbReference>
<proteinExistence type="inferred from homology"/>
<gene>
    <name evidence="5" type="ORF">ASPWEDRAFT_265126</name>
</gene>
<sequence length="96" mass="11734">MRAKWRKKRVRRLKRKRRKMRLLFFRYRSPSFNKNYIYFLRVLLSDPLSFAWGLVNFLLLFYLSALVEAGTQNRGEVSFEQLLKIQMIPRVKFSIS</sequence>
<dbReference type="GO" id="GO:0003735">
    <property type="term" value="F:structural constituent of ribosome"/>
    <property type="evidence" value="ECO:0007669"/>
    <property type="project" value="UniProtKB-UniRule"/>
</dbReference>
<dbReference type="GO" id="GO:1990904">
    <property type="term" value="C:ribonucleoprotein complex"/>
    <property type="evidence" value="ECO:0007669"/>
    <property type="project" value="UniProtKB-KW"/>
</dbReference>
<evidence type="ECO:0000256" key="4">
    <source>
        <dbReference type="RuleBase" id="RU368055"/>
    </source>
</evidence>
<keyword evidence="1 4" id="KW-0689">Ribosomal protein</keyword>
<dbReference type="AlphaFoldDB" id="A0A1L9S2K5"/>